<reference evidence="2 4" key="1">
    <citation type="submission" date="2018-09" db="EMBL/GenBank/DDBJ databases">
        <authorList>
            <person name="Tagini F."/>
        </authorList>
    </citation>
    <scope>NUCLEOTIDE SEQUENCE [LARGE SCALE GENOMIC DNA]</scope>
    <source>
        <strain evidence="2 4">MK142</strain>
    </source>
</reference>
<dbReference type="EMBL" id="UPHU01000001">
    <property type="protein sequence ID" value="VBA52121.1"/>
    <property type="molecule type" value="Genomic_DNA"/>
</dbReference>
<evidence type="ECO:0000313" key="4">
    <source>
        <dbReference type="Proteomes" id="UP000268285"/>
    </source>
</evidence>
<evidence type="ECO:0000313" key="2">
    <source>
        <dbReference type="EMBL" id="VBA50538.1"/>
    </source>
</evidence>
<dbReference type="RefSeq" id="WP_246013617.1">
    <property type="nucleotide sequence ID" value="NZ_UPHU01000001.1"/>
</dbReference>
<keyword evidence="4" id="KW-1185">Reference proteome</keyword>
<dbReference type="Proteomes" id="UP000268285">
    <property type="component" value="Unassembled WGS sequence"/>
</dbReference>
<organism evidence="2 4">
    <name type="scientific">Mycobacterium pseudokansasii</name>
    <dbReference type="NCBI Taxonomy" id="2341080"/>
    <lineage>
        <taxon>Bacteria</taxon>
        <taxon>Bacillati</taxon>
        <taxon>Actinomycetota</taxon>
        <taxon>Actinomycetes</taxon>
        <taxon>Mycobacteriales</taxon>
        <taxon>Mycobacteriaceae</taxon>
        <taxon>Mycobacterium</taxon>
    </lineage>
</organism>
<name>A0A498QSS7_9MYCO</name>
<gene>
    <name evidence="1" type="ORF">LAUMK142_01658</name>
    <name evidence="2" type="ORF">LAUMK142_02657</name>
    <name evidence="3" type="ORF">LAUMK142_03392</name>
</gene>
<protein>
    <submittedName>
        <fullName evidence="2">Uncharacterized protein</fullName>
    </submittedName>
</protein>
<sequence length="84" mass="9325">MQRGRCPLCGQLLLHAEVEPQHPDEWEQWITATAKAIRHQAIIVDSGPESLGYTAFRLIHTHCRGRHPDRIGVYRAAGADSGVA</sequence>
<proteinExistence type="predicted"/>
<dbReference type="EMBL" id="UPHU01000001">
    <property type="protein sequence ID" value="VBA50538.1"/>
    <property type="molecule type" value="Genomic_DNA"/>
</dbReference>
<accession>A0A498QSS7</accession>
<dbReference type="AlphaFoldDB" id="A0A498QSS7"/>
<evidence type="ECO:0000313" key="3">
    <source>
        <dbReference type="EMBL" id="VBA52121.1"/>
    </source>
</evidence>
<dbReference type="EMBL" id="UPHU01000001">
    <property type="protein sequence ID" value="VBA49000.1"/>
    <property type="molecule type" value="Genomic_DNA"/>
</dbReference>
<evidence type="ECO:0000313" key="1">
    <source>
        <dbReference type="EMBL" id="VBA49000.1"/>
    </source>
</evidence>